<dbReference type="SMART" id="SM00418">
    <property type="entry name" value="HTH_ARSR"/>
    <property type="match status" value="1"/>
</dbReference>
<name>A0A3D4VAQ5_9BACT</name>
<dbReference type="SUPFAM" id="SSF46785">
    <property type="entry name" value="Winged helix' DNA-binding domain"/>
    <property type="match status" value="1"/>
</dbReference>
<proteinExistence type="predicted"/>
<evidence type="ECO:0000313" key="2">
    <source>
        <dbReference type="EMBL" id="HCT57924.1"/>
    </source>
</evidence>
<evidence type="ECO:0000313" key="3">
    <source>
        <dbReference type="Proteomes" id="UP000264071"/>
    </source>
</evidence>
<accession>A0A3D4VAQ5</accession>
<gene>
    <name evidence="2" type="ORF">DGD08_12040</name>
</gene>
<dbReference type="EMBL" id="DPIY01000010">
    <property type="protein sequence ID" value="HCT57924.1"/>
    <property type="molecule type" value="Genomic_DNA"/>
</dbReference>
<reference evidence="2 3" key="1">
    <citation type="journal article" date="2018" name="Nat. Biotechnol.">
        <title>A standardized bacterial taxonomy based on genome phylogeny substantially revises the tree of life.</title>
        <authorList>
            <person name="Parks D.H."/>
            <person name="Chuvochina M."/>
            <person name="Waite D.W."/>
            <person name="Rinke C."/>
            <person name="Skarshewski A."/>
            <person name="Chaumeil P.A."/>
            <person name="Hugenholtz P."/>
        </authorList>
    </citation>
    <scope>NUCLEOTIDE SEQUENCE [LARGE SCALE GENOMIC DNA]</scope>
    <source>
        <strain evidence="2">UBA8844</strain>
    </source>
</reference>
<dbReference type="AlphaFoldDB" id="A0A3D4VAQ5"/>
<dbReference type="InterPro" id="IPR036390">
    <property type="entry name" value="WH_DNA-bd_sf"/>
</dbReference>
<dbReference type="InterPro" id="IPR001845">
    <property type="entry name" value="HTH_ArsR_DNA-bd_dom"/>
</dbReference>
<evidence type="ECO:0000259" key="1">
    <source>
        <dbReference type="SMART" id="SM00418"/>
    </source>
</evidence>
<organism evidence="2 3">
    <name type="scientific">Gemmatimonas aurantiaca</name>
    <dbReference type="NCBI Taxonomy" id="173480"/>
    <lineage>
        <taxon>Bacteria</taxon>
        <taxon>Pseudomonadati</taxon>
        <taxon>Gemmatimonadota</taxon>
        <taxon>Gemmatimonadia</taxon>
        <taxon>Gemmatimonadales</taxon>
        <taxon>Gemmatimonadaceae</taxon>
        <taxon>Gemmatimonas</taxon>
    </lineage>
</organism>
<dbReference type="CDD" id="cd00090">
    <property type="entry name" value="HTH_ARSR"/>
    <property type="match status" value="1"/>
</dbReference>
<protein>
    <submittedName>
        <fullName evidence="2">HTH domain-containing protein</fullName>
    </submittedName>
</protein>
<sequence>METPPGIFTQMEDVVGALGGFRGVRAELLVALKKSQPLTAHELGEQFGLTANALRRHLKALEEDGLVRFLREVRGVGAPVYAYSLSPSGEALFPRSYLKVLATALDALRAQAGDAGVEAVLEAEWMRLADEAIPVLETLPLNERVALVAELLTAKGYMAEPVTTPTLTLRIHNCAMREIAERFPEACAVEAKFVERLLGVPLVRNAHRRDGCGRCEYGVSGHLLAVQQEQA</sequence>
<dbReference type="Proteomes" id="UP000264071">
    <property type="component" value="Unassembled WGS sequence"/>
</dbReference>
<feature type="domain" description="HTH arsR-type" evidence="1">
    <location>
        <begin position="19"/>
        <end position="109"/>
    </location>
</feature>
<dbReference type="Gene3D" id="1.10.10.10">
    <property type="entry name" value="Winged helix-like DNA-binding domain superfamily/Winged helix DNA-binding domain"/>
    <property type="match status" value="1"/>
</dbReference>
<dbReference type="InterPro" id="IPR011991">
    <property type="entry name" value="ArsR-like_HTH"/>
</dbReference>
<dbReference type="InterPro" id="IPR036388">
    <property type="entry name" value="WH-like_DNA-bd_sf"/>
</dbReference>
<comment type="caution">
    <text evidence="2">The sequence shown here is derived from an EMBL/GenBank/DDBJ whole genome shotgun (WGS) entry which is preliminary data.</text>
</comment>
<dbReference type="GO" id="GO:0003700">
    <property type="term" value="F:DNA-binding transcription factor activity"/>
    <property type="evidence" value="ECO:0007669"/>
    <property type="project" value="InterPro"/>
</dbReference>
<dbReference type="Pfam" id="PF12840">
    <property type="entry name" value="HTH_20"/>
    <property type="match status" value="1"/>
</dbReference>